<dbReference type="Proteomes" id="UP001300692">
    <property type="component" value="Unassembled WGS sequence"/>
</dbReference>
<evidence type="ECO:0000313" key="1">
    <source>
        <dbReference type="EMBL" id="MCV9387384.1"/>
    </source>
</evidence>
<keyword evidence="2" id="KW-1185">Reference proteome</keyword>
<accession>A0ABT3CV35</accession>
<dbReference type="EMBL" id="JAOYOD010000001">
    <property type="protein sequence ID" value="MCV9387384.1"/>
    <property type="molecule type" value="Genomic_DNA"/>
</dbReference>
<evidence type="ECO:0008006" key="3">
    <source>
        <dbReference type="Google" id="ProtNLM"/>
    </source>
</evidence>
<organism evidence="1 2">
    <name type="scientific">Reichenbachiella ulvae</name>
    <dbReference type="NCBI Taxonomy" id="2980104"/>
    <lineage>
        <taxon>Bacteria</taxon>
        <taxon>Pseudomonadati</taxon>
        <taxon>Bacteroidota</taxon>
        <taxon>Cytophagia</taxon>
        <taxon>Cytophagales</taxon>
        <taxon>Reichenbachiellaceae</taxon>
        <taxon>Reichenbachiella</taxon>
    </lineage>
</organism>
<comment type="caution">
    <text evidence="1">The sequence shown here is derived from an EMBL/GenBank/DDBJ whole genome shotgun (WGS) entry which is preliminary data.</text>
</comment>
<dbReference type="RefSeq" id="WP_264138209.1">
    <property type="nucleotide sequence ID" value="NZ_JAOYOD010000001.1"/>
</dbReference>
<reference evidence="1 2" key="1">
    <citation type="submission" date="2022-10" db="EMBL/GenBank/DDBJ databases">
        <title>Comparative genomics and taxonomic characterization of three novel marine species of genus Reichenbachiella exhibiting antioxidant and polysaccharide degradation activities.</title>
        <authorList>
            <person name="Muhammad N."/>
            <person name="Lee Y.-J."/>
            <person name="Ko J."/>
            <person name="Kim S.-G."/>
        </authorList>
    </citation>
    <scope>NUCLEOTIDE SEQUENCE [LARGE SCALE GENOMIC DNA]</scope>
    <source>
        <strain evidence="1 2">ABR2-5</strain>
    </source>
</reference>
<proteinExistence type="predicted"/>
<protein>
    <recommendedName>
        <fullName evidence="3">Anti-bacteriophage protein A/HamA C-terminal domain-containing protein</fullName>
    </recommendedName>
</protein>
<sequence length="253" mass="28933">MPLLSHLNLKCKTDALSRYLKSPEARAISGHYPPHSQPDSKMAKYSRTEDLSNKLNQFLHGLTGTSEDYYSRITPDELIQLKAALANINNILTLKTTSAFANWLSNSIRLTSAEHKLLIDQVEETKPNTNGYDIELPEKRIIAEIKSIVPINNGNQYKAAQWNSILDDARKLVNGKKRISNTKSYFKFIGILDLGERTDQAITKLMTPSRNMRTKTDFRIERHDMVKKLEIIPEQFVLADLSTEKIYIKMVRI</sequence>
<evidence type="ECO:0000313" key="2">
    <source>
        <dbReference type="Proteomes" id="UP001300692"/>
    </source>
</evidence>
<gene>
    <name evidence="1" type="ORF">N7U62_11960</name>
</gene>
<name>A0ABT3CV35_9BACT</name>